<gene>
    <name evidence="1" type="ORF">QFC19_001469</name>
</gene>
<dbReference type="EMBL" id="JASBWR010000011">
    <property type="protein sequence ID" value="KAJ9110640.1"/>
    <property type="molecule type" value="Genomic_DNA"/>
</dbReference>
<dbReference type="Proteomes" id="UP001241377">
    <property type="component" value="Unassembled WGS sequence"/>
</dbReference>
<reference evidence="1" key="1">
    <citation type="submission" date="2023-04" db="EMBL/GenBank/DDBJ databases">
        <title>Draft Genome sequencing of Naganishia species isolated from polar environments using Oxford Nanopore Technology.</title>
        <authorList>
            <person name="Leo P."/>
            <person name="Venkateswaran K."/>
        </authorList>
    </citation>
    <scope>NUCLEOTIDE SEQUENCE</scope>
    <source>
        <strain evidence="1">MNA-CCFEE 5261</strain>
    </source>
</reference>
<sequence length="156" mass="17212">MTFHPLLRLSPGVQSYDWGKKGSDSLAAQLAAVCVEQFQVDEDKPYAELWMGTHDTLPTFIADAQDEKLAETLAADPAAYLSEKVLQKYPNAKGGHLPFLLKVLSIGKALSIQAHPDKQLAERLHRERGDVYKENIQETGLEEHLAVLADTASTDN</sequence>
<accession>A0ACC2WHK8</accession>
<evidence type="ECO:0000313" key="2">
    <source>
        <dbReference type="Proteomes" id="UP001241377"/>
    </source>
</evidence>
<comment type="caution">
    <text evidence="1">The sequence shown here is derived from an EMBL/GenBank/DDBJ whole genome shotgun (WGS) entry which is preliminary data.</text>
</comment>
<organism evidence="1 2">
    <name type="scientific">Naganishia cerealis</name>
    <dbReference type="NCBI Taxonomy" id="610337"/>
    <lineage>
        <taxon>Eukaryota</taxon>
        <taxon>Fungi</taxon>
        <taxon>Dikarya</taxon>
        <taxon>Basidiomycota</taxon>
        <taxon>Agaricomycotina</taxon>
        <taxon>Tremellomycetes</taxon>
        <taxon>Filobasidiales</taxon>
        <taxon>Filobasidiaceae</taxon>
        <taxon>Naganishia</taxon>
    </lineage>
</organism>
<protein>
    <submittedName>
        <fullName evidence="1">Uncharacterized protein</fullName>
    </submittedName>
</protein>
<name>A0ACC2WHK8_9TREE</name>
<evidence type="ECO:0000313" key="1">
    <source>
        <dbReference type="EMBL" id="KAJ9110640.1"/>
    </source>
</evidence>
<keyword evidence="2" id="KW-1185">Reference proteome</keyword>
<proteinExistence type="predicted"/>